<dbReference type="SUPFAM" id="SSF50022">
    <property type="entry name" value="ISP domain"/>
    <property type="match status" value="1"/>
</dbReference>
<dbReference type="Pfam" id="PF10399">
    <property type="entry name" value="UCR_Fe-S_N"/>
    <property type="match status" value="1"/>
</dbReference>
<dbReference type="RefSeq" id="WP_018624917.1">
    <property type="nucleotide sequence ID" value="NZ_CP140158.1"/>
</dbReference>
<evidence type="ECO:0000256" key="5">
    <source>
        <dbReference type="ARBA" id="ARBA00012951"/>
    </source>
</evidence>
<name>A0ABZ0X2B3_9GAMM</name>
<dbReference type="InterPro" id="IPR006311">
    <property type="entry name" value="TAT_signal"/>
</dbReference>
<evidence type="ECO:0000256" key="3">
    <source>
        <dbReference type="ARBA" id="ARBA00010651"/>
    </source>
</evidence>
<evidence type="ECO:0000256" key="12">
    <source>
        <dbReference type="ARBA" id="ARBA00022967"/>
    </source>
</evidence>
<proteinExistence type="inferred from homology"/>
<evidence type="ECO:0000256" key="9">
    <source>
        <dbReference type="ARBA" id="ARBA00022692"/>
    </source>
</evidence>
<comment type="function">
    <text evidence="1">Component of the ubiquinol-cytochrome c reductase complex (complex III or cytochrome b-c1 complex), which is a respiratory chain that generates an electrochemical potential coupled to ATP synthesis.</text>
</comment>
<dbReference type="InterPro" id="IPR019470">
    <property type="entry name" value="Ubiq_cytC_Rdtase_Fe-S_su_TAT"/>
</dbReference>
<reference evidence="23 24" key="1">
    <citation type="submission" date="2023-11" db="EMBL/GenBank/DDBJ databases">
        <title>MicrobeMod: A computational toolkit for identifying prokaryotic methylation and restriction-modification with nanopore sequencing.</title>
        <authorList>
            <person name="Crits-Christoph A."/>
            <person name="Kang S.C."/>
            <person name="Lee H."/>
            <person name="Ostrov N."/>
        </authorList>
    </citation>
    <scope>NUCLEOTIDE SEQUENCE [LARGE SCALE GENOMIC DNA]</scope>
    <source>
        <strain evidence="23 24">DSMZ 16071</strain>
    </source>
</reference>
<gene>
    <name evidence="23" type="primary">petA</name>
    <name evidence="23" type="ORF">SR900_08210</name>
</gene>
<dbReference type="InterPro" id="IPR005805">
    <property type="entry name" value="Rieske_Fe-S_prot_C"/>
</dbReference>
<keyword evidence="8" id="KW-1003">Cell membrane</keyword>
<organism evidence="23 24">
    <name type="scientific">Kangiella aquimarina</name>
    <dbReference type="NCBI Taxonomy" id="261965"/>
    <lineage>
        <taxon>Bacteria</taxon>
        <taxon>Pseudomonadati</taxon>
        <taxon>Pseudomonadota</taxon>
        <taxon>Gammaproteobacteria</taxon>
        <taxon>Kangiellales</taxon>
        <taxon>Kangiellaceae</taxon>
        <taxon>Kangiella</taxon>
    </lineage>
</organism>
<dbReference type="InterPro" id="IPR036922">
    <property type="entry name" value="Rieske_2Fe-2S_sf"/>
</dbReference>
<comment type="cofactor">
    <cofactor evidence="20">
        <name>[2Fe-2S] cluster</name>
        <dbReference type="ChEBI" id="CHEBI:190135"/>
    </cofactor>
    <text evidence="20">Binds 1 [2Fe-2S] cluster per subunit.</text>
</comment>
<dbReference type="NCBIfam" id="TIGR01416">
    <property type="entry name" value="Rieske_proteo"/>
    <property type="match status" value="1"/>
</dbReference>
<evidence type="ECO:0000256" key="21">
    <source>
        <dbReference type="RuleBase" id="RU004497"/>
    </source>
</evidence>
<evidence type="ECO:0000256" key="16">
    <source>
        <dbReference type="ARBA" id="ARBA00023014"/>
    </source>
</evidence>
<evidence type="ECO:0000256" key="4">
    <source>
        <dbReference type="ARBA" id="ARBA00011649"/>
    </source>
</evidence>
<keyword evidence="24" id="KW-1185">Reference proteome</keyword>
<keyword evidence="10" id="KW-0001">2Fe-2S</keyword>
<evidence type="ECO:0000256" key="6">
    <source>
        <dbReference type="ARBA" id="ARBA00019816"/>
    </source>
</evidence>
<sequence length="199" mass="21909">MNDINEPNENRRRFLIGATSFVAGAGLVGVATPFVQSWNPSTKARAVGAPVRVDVSKIESGTMITAEWQGKPVWVLRRTPQNLQSLDKPDHRDKLLDPDSEVNQQPEYAKKSYRSIRDDIFVAVGVCTHLGCVPNYEPEGMKGVEHALFFCPCHGSKFDLAGRVFKGVPAPTNLIIPPHQYLDNSILEIGADALQSNID</sequence>
<dbReference type="Gene3D" id="2.102.10.10">
    <property type="entry name" value="Rieske [2Fe-2S] iron-sulphur domain"/>
    <property type="match status" value="1"/>
</dbReference>
<dbReference type="InterPro" id="IPR014349">
    <property type="entry name" value="Rieske_Fe-S_prot"/>
</dbReference>
<evidence type="ECO:0000256" key="2">
    <source>
        <dbReference type="ARBA" id="ARBA00004162"/>
    </source>
</evidence>
<keyword evidence="7 20" id="KW-0813">Transport</keyword>
<dbReference type="PANTHER" id="PTHR10134">
    <property type="entry name" value="CYTOCHROME B-C1 COMPLEX SUBUNIT RIESKE, MITOCHONDRIAL"/>
    <property type="match status" value="1"/>
</dbReference>
<evidence type="ECO:0000256" key="17">
    <source>
        <dbReference type="ARBA" id="ARBA00023136"/>
    </source>
</evidence>
<comment type="similarity">
    <text evidence="3">Belongs to the Rieske iron-sulfur protein family.</text>
</comment>
<dbReference type="EC" id="7.1.1.8" evidence="5 20"/>
<comment type="catalytic activity">
    <reaction evidence="19 20">
        <text>a quinol + 2 Fe(III)-[cytochrome c](out) = a quinone + 2 Fe(II)-[cytochrome c](out) + 2 H(+)(out)</text>
        <dbReference type="Rhea" id="RHEA:11484"/>
        <dbReference type="Rhea" id="RHEA-COMP:10350"/>
        <dbReference type="Rhea" id="RHEA-COMP:14399"/>
        <dbReference type="ChEBI" id="CHEBI:15378"/>
        <dbReference type="ChEBI" id="CHEBI:24646"/>
        <dbReference type="ChEBI" id="CHEBI:29033"/>
        <dbReference type="ChEBI" id="CHEBI:29034"/>
        <dbReference type="ChEBI" id="CHEBI:132124"/>
        <dbReference type="EC" id="7.1.1.8"/>
    </reaction>
</comment>
<dbReference type="Proteomes" id="UP001324185">
    <property type="component" value="Chromosome"/>
</dbReference>
<evidence type="ECO:0000256" key="1">
    <source>
        <dbReference type="ARBA" id="ARBA00002444"/>
    </source>
</evidence>
<dbReference type="InterPro" id="IPR017941">
    <property type="entry name" value="Rieske_2Fe-2S"/>
</dbReference>
<dbReference type="InterPro" id="IPR006317">
    <property type="entry name" value="Ubiquinol_cyt_c_Rdtase_Fe-S-su"/>
</dbReference>
<evidence type="ECO:0000256" key="11">
    <source>
        <dbReference type="ARBA" id="ARBA00022723"/>
    </source>
</evidence>
<evidence type="ECO:0000256" key="18">
    <source>
        <dbReference type="ARBA" id="ARBA00023157"/>
    </source>
</evidence>
<protein>
    <recommendedName>
        <fullName evidence="6 20">Ubiquinol-cytochrome c reductase iron-sulfur subunit</fullName>
        <ecNumber evidence="5 20">7.1.1.8</ecNumber>
    </recommendedName>
</protein>
<keyword evidence="12" id="KW-1278">Translocase</keyword>
<evidence type="ECO:0000256" key="15">
    <source>
        <dbReference type="ARBA" id="ARBA00023004"/>
    </source>
</evidence>
<dbReference type="Gene3D" id="1.20.5.510">
    <property type="entry name" value="Single helix bin"/>
    <property type="match status" value="1"/>
</dbReference>
<keyword evidence="16" id="KW-0411">Iron-sulfur</keyword>
<feature type="transmembrane region" description="Helical" evidence="20">
    <location>
        <begin position="14"/>
        <end position="35"/>
    </location>
</feature>
<evidence type="ECO:0000256" key="20">
    <source>
        <dbReference type="RuleBase" id="RU004494"/>
    </source>
</evidence>
<accession>A0ABZ0X2B3</accession>
<keyword evidence="17 20" id="KW-0472">Membrane</keyword>
<keyword evidence="15" id="KW-0408">Iron</keyword>
<keyword evidence="11" id="KW-0479">Metal-binding</keyword>
<evidence type="ECO:0000256" key="10">
    <source>
        <dbReference type="ARBA" id="ARBA00022714"/>
    </source>
</evidence>
<dbReference type="CDD" id="cd03470">
    <property type="entry name" value="Rieske_cytochrome_bc1"/>
    <property type="match status" value="1"/>
</dbReference>
<dbReference type="PROSITE" id="PS51296">
    <property type="entry name" value="RIESKE"/>
    <property type="match status" value="1"/>
</dbReference>
<comment type="subcellular location">
    <subcellularLocation>
        <location evidence="2">Cell membrane</location>
        <topology evidence="2">Single-pass membrane protein</topology>
    </subcellularLocation>
</comment>
<evidence type="ECO:0000313" key="23">
    <source>
        <dbReference type="EMBL" id="WQG84447.1"/>
    </source>
</evidence>
<dbReference type="EMBL" id="CP140158">
    <property type="protein sequence ID" value="WQG84447.1"/>
    <property type="molecule type" value="Genomic_DNA"/>
</dbReference>
<evidence type="ECO:0000313" key="24">
    <source>
        <dbReference type="Proteomes" id="UP001324185"/>
    </source>
</evidence>
<dbReference type="PRINTS" id="PR00162">
    <property type="entry name" value="RIESKE"/>
</dbReference>
<evidence type="ECO:0000256" key="14">
    <source>
        <dbReference type="ARBA" id="ARBA00022989"/>
    </source>
</evidence>
<comment type="subunit">
    <text evidence="4 21">The main subunits of complex b-c1 are: cytochrome b, cytochrome c1 and the Rieske protein.</text>
</comment>
<keyword evidence="18" id="KW-1015">Disulfide bond</keyword>
<feature type="domain" description="Rieske" evidence="22">
    <location>
        <begin position="87"/>
        <end position="188"/>
    </location>
</feature>
<keyword evidence="9 20" id="KW-0812">Transmembrane</keyword>
<keyword evidence="13 20" id="KW-0249">Electron transport</keyword>
<comment type="miscellaneous">
    <text evidence="20">The Rieske protein is a high potential 2Fe-2S protein.</text>
</comment>
<evidence type="ECO:0000256" key="7">
    <source>
        <dbReference type="ARBA" id="ARBA00022448"/>
    </source>
</evidence>
<evidence type="ECO:0000256" key="13">
    <source>
        <dbReference type="ARBA" id="ARBA00022982"/>
    </source>
</evidence>
<evidence type="ECO:0000256" key="19">
    <source>
        <dbReference type="ARBA" id="ARBA00029351"/>
    </source>
</evidence>
<evidence type="ECO:0000259" key="22">
    <source>
        <dbReference type="PROSITE" id="PS51296"/>
    </source>
</evidence>
<keyword evidence="14 20" id="KW-1133">Transmembrane helix</keyword>
<dbReference type="Pfam" id="PF00355">
    <property type="entry name" value="Rieske"/>
    <property type="match status" value="1"/>
</dbReference>
<evidence type="ECO:0000256" key="8">
    <source>
        <dbReference type="ARBA" id="ARBA00022475"/>
    </source>
</evidence>
<dbReference type="PROSITE" id="PS51318">
    <property type="entry name" value="TAT"/>
    <property type="match status" value="1"/>
</dbReference>